<feature type="transmembrane region" description="Helical" evidence="1">
    <location>
        <begin position="37"/>
        <end position="56"/>
    </location>
</feature>
<name>A0A0K9FBE4_9BACI</name>
<keyword evidence="1" id="KW-1133">Transmembrane helix</keyword>
<comment type="caution">
    <text evidence="2">The sequence shown here is derived from an EMBL/GenBank/DDBJ whole genome shotgun (WGS) entry which is preliminary data.</text>
</comment>
<protein>
    <submittedName>
        <fullName evidence="2">Uncharacterized protein</fullName>
    </submittedName>
</protein>
<evidence type="ECO:0000256" key="1">
    <source>
        <dbReference type="SAM" id="Phobius"/>
    </source>
</evidence>
<dbReference type="AlphaFoldDB" id="A0A0K9FBE4"/>
<evidence type="ECO:0000313" key="2">
    <source>
        <dbReference type="EMBL" id="KMY31518.1"/>
    </source>
</evidence>
<reference evidence="3" key="1">
    <citation type="submission" date="2015-07" db="EMBL/GenBank/DDBJ databases">
        <authorList>
            <consortium name="Consortium for Microbial Forensics and Genomics (microFORGE)"/>
            <person name="Knight B.M."/>
            <person name="Roberts D.P."/>
            <person name="Lin D."/>
            <person name="Hari K."/>
            <person name="Fletcher J."/>
            <person name="Melcher U."/>
            <person name="Blagden T."/>
            <person name="Winegar R.A."/>
        </authorList>
    </citation>
    <scope>NUCLEOTIDE SEQUENCE [LARGE SCALE GENOMIC DNA]</scope>
    <source>
        <strain evidence="3">DSM 23493</strain>
    </source>
</reference>
<gene>
    <name evidence="2" type="ORF">ACZ11_04620</name>
</gene>
<accession>A0A0K9FBE4</accession>
<dbReference type="EMBL" id="LFXJ01000005">
    <property type="protein sequence ID" value="KMY31518.1"/>
    <property type="molecule type" value="Genomic_DNA"/>
</dbReference>
<organism evidence="2 3">
    <name type="scientific">Lysinibacillus xylanilyticus</name>
    <dbReference type="NCBI Taxonomy" id="582475"/>
    <lineage>
        <taxon>Bacteria</taxon>
        <taxon>Bacillati</taxon>
        <taxon>Bacillota</taxon>
        <taxon>Bacilli</taxon>
        <taxon>Bacillales</taxon>
        <taxon>Bacillaceae</taxon>
        <taxon>Lysinibacillus</taxon>
    </lineage>
</organism>
<dbReference type="PATRIC" id="fig|582475.4.peg.348"/>
<dbReference type="Proteomes" id="UP000037326">
    <property type="component" value="Unassembled WGS sequence"/>
</dbReference>
<keyword evidence="1" id="KW-0472">Membrane</keyword>
<proteinExistence type="predicted"/>
<keyword evidence="1" id="KW-0812">Transmembrane</keyword>
<sequence length="100" mass="11317">MIEVHKEYKVCKVQRETDNHMLFSKENLQQLKVKQSLHGMLLLFIQLALNAVAVYISGNKQPNDAFIETNGYTVTLKQPSNQGEFVLIEAMQAVVDLQGP</sequence>
<evidence type="ECO:0000313" key="3">
    <source>
        <dbReference type="Proteomes" id="UP000037326"/>
    </source>
</evidence>